<evidence type="ECO:0000259" key="4">
    <source>
        <dbReference type="PROSITE" id="PS50835"/>
    </source>
</evidence>
<dbReference type="EMBL" id="HADY01009061">
    <property type="protein sequence ID" value="SBP47546.1"/>
    <property type="molecule type" value="Transcribed_RNA"/>
</dbReference>
<reference evidence="5" key="3">
    <citation type="submission" date="2020-03" db="EMBL/GenBank/DDBJ databases">
        <title>Intra-Species Differences in Population Size shape Life History and Genome Evolution.</title>
        <authorList>
            <person name="Willemsen D."/>
            <person name="Cui R."/>
            <person name="Valenzano D.R."/>
        </authorList>
    </citation>
    <scope>NUCLEOTIDE SEQUENCE</scope>
    <source>
        <strain evidence="5">GRZ</strain>
        <tissue evidence="5">Whole</tissue>
    </source>
</reference>
<keyword evidence="2" id="KW-0812">Transmembrane</keyword>
<sequence>MMEQPSFLSFAPLVVLLCLCLHSRVAAMHADSVLLACSLVMVLRREVEAVSLVPSVPDRVKALVDSCVVIPCSFTPAAPDPLQGPKKRVDVRLRFRDGSHLFPLRSTAFNSESRDQVSRNFQGRTSLFGRISDGDCSVQIEGVRAGDPKVFEVALKKEDVLLWGKPRSINLDIIETLEPPVISGALSATDGQLVTLNCSINYYCPSRPPTMQWKWEGRAQLNITELEEVKVITPDAQRWMLLSSLSFTVSHLVKPRIRCEVKHPGAKVLSTTKEMHVTFPPKDVKVQIESLTVQQGGTALLLCSCKADPPVSDYRWSYTQHGRTVHLNWRTHFLRVYNVTRDMRVRCSAQNAIGRGESQPTALNVQYKPTIVQLSSSCVVGASEVLCRCSVDSNPKSAVTWSVNETAPRQDYNMSTTSESGMLTASLRGRMDKPLRVMCFAFNALGNDSLVLLQGDEGSETAALIWIISPAALVGLLIFLLALLGFCCRKKANKRVLSRTTAVYPMGLGIYQESMPLYINCTEVTHVYTNGSYQLVYQNCTPLFVHNEQLRPMGRRGGERKRGREDGRVDRQGGVGVRATREVQGADPETGIYLEVL</sequence>
<proteinExistence type="predicted"/>
<feature type="signal peptide" evidence="3">
    <location>
        <begin position="1"/>
        <end position="27"/>
    </location>
</feature>
<protein>
    <submittedName>
        <fullName evidence="5">B-cell receptor CD22-like</fullName>
    </submittedName>
</protein>
<feature type="domain" description="Ig-like" evidence="4">
    <location>
        <begin position="179"/>
        <end position="276"/>
    </location>
</feature>
<feature type="region of interest" description="Disordered" evidence="1">
    <location>
        <begin position="553"/>
        <end position="572"/>
    </location>
</feature>
<gene>
    <name evidence="6" type="primary">Nfu_g_1_011113</name>
    <name evidence="5" type="ORF">G4P62_005566</name>
</gene>
<evidence type="ECO:0000256" key="2">
    <source>
        <dbReference type="SAM" id="Phobius"/>
    </source>
</evidence>
<name>A0A1A7ZZ55_NOTFU</name>
<keyword evidence="2" id="KW-0472">Membrane</keyword>
<dbReference type="InterPro" id="IPR036179">
    <property type="entry name" value="Ig-like_dom_sf"/>
</dbReference>
<evidence type="ECO:0000313" key="6">
    <source>
        <dbReference type="EMBL" id="SBP47546.1"/>
    </source>
</evidence>
<evidence type="ECO:0000256" key="1">
    <source>
        <dbReference type="SAM" id="MobiDB-lite"/>
    </source>
</evidence>
<dbReference type="PANTHER" id="PTHR46484">
    <property type="entry name" value="SI:CH211-171H4.5-RELATED"/>
    <property type="match status" value="1"/>
</dbReference>
<dbReference type="PROSITE" id="PS50835">
    <property type="entry name" value="IG_LIKE"/>
    <property type="match status" value="2"/>
</dbReference>
<dbReference type="KEGG" id="nfu:107379308"/>
<dbReference type="SMART" id="SM00409">
    <property type="entry name" value="IG"/>
    <property type="match status" value="2"/>
</dbReference>
<dbReference type="Proteomes" id="UP000822369">
    <property type="component" value="Chromosome 3"/>
</dbReference>
<dbReference type="InterPro" id="IPR003599">
    <property type="entry name" value="Ig_sub"/>
</dbReference>
<accession>A0A1A7ZZ55</accession>
<dbReference type="InterPro" id="IPR007110">
    <property type="entry name" value="Ig-like_dom"/>
</dbReference>
<feature type="chain" id="PRO_5008365263" evidence="3">
    <location>
        <begin position="28"/>
        <end position="597"/>
    </location>
</feature>
<organism evidence="6">
    <name type="scientific">Nothobranchius furzeri</name>
    <name type="common">Turquoise killifish</name>
    <dbReference type="NCBI Taxonomy" id="105023"/>
    <lineage>
        <taxon>Eukaryota</taxon>
        <taxon>Metazoa</taxon>
        <taxon>Chordata</taxon>
        <taxon>Craniata</taxon>
        <taxon>Vertebrata</taxon>
        <taxon>Euteleostomi</taxon>
        <taxon>Actinopterygii</taxon>
        <taxon>Neopterygii</taxon>
        <taxon>Teleostei</taxon>
        <taxon>Neoteleostei</taxon>
        <taxon>Acanthomorphata</taxon>
        <taxon>Ovalentaria</taxon>
        <taxon>Atherinomorphae</taxon>
        <taxon>Cyprinodontiformes</taxon>
        <taxon>Nothobranchiidae</taxon>
        <taxon>Nothobranchius</taxon>
    </lineage>
</organism>
<dbReference type="OrthoDB" id="25840at2759"/>
<feature type="compositionally biased region" description="Basic and acidic residues" evidence="1">
    <location>
        <begin position="556"/>
        <end position="571"/>
    </location>
</feature>
<dbReference type="Gene3D" id="2.60.40.10">
    <property type="entry name" value="Immunoglobulins"/>
    <property type="match status" value="4"/>
</dbReference>
<evidence type="ECO:0000313" key="5">
    <source>
        <dbReference type="EMBL" id="KAF7226784.1"/>
    </source>
</evidence>
<feature type="domain" description="Ig-like" evidence="4">
    <location>
        <begin position="281"/>
        <end position="364"/>
    </location>
</feature>
<reference evidence="6" key="1">
    <citation type="submission" date="2016-05" db="EMBL/GenBank/DDBJ databases">
        <authorList>
            <person name="Lavstsen T."/>
            <person name="Jespersen J.S."/>
        </authorList>
    </citation>
    <scope>NUCLEOTIDE SEQUENCE</scope>
    <source>
        <tissue evidence="6">Brain</tissue>
    </source>
</reference>
<dbReference type="OMA" id="VYTNGSY"/>
<dbReference type="SUPFAM" id="SSF48726">
    <property type="entry name" value="Immunoglobulin"/>
    <property type="match status" value="3"/>
</dbReference>
<keyword evidence="2" id="KW-1133">Transmembrane helix</keyword>
<dbReference type="EMBL" id="JAAVVJ010000003">
    <property type="protein sequence ID" value="KAF7226784.1"/>
    <property type="molecule type" value="Genomic_DNA"/>
</dbReference>
<dbReference type="PANTHER" id="PTHR46484:SF3">
    <property type="entry name" value="MYELIN-ASSOCIATED GLYCOPROTEIN-LIKE"/>
    <property type="match status" value="1"/>
</dbReference>
<reference evidence="6" key="2">
    <citation type="submission" date="2016-06" db="EMBL/GenBank/DDBJ databases">
        <title>The genome of a short-lived fish provides insights into sex chromosome evolution and the genetic control of aging.</title>
        <authorList>
            <person name="Reichwald K."/>
            <person name="Felder M."/>
            <person name="Petzold A."/>
            <person name="Koch P."/>
            <person name="Groth M."/>
            <person name="Platzer M."/>
        </authorList>
    </citation>
    <scope>NUCLEOTIDE SEQUENCE</scope>
    <source>
        <tissue evidence="6">Brain</tissue>
    </source>
</reference>
<keyword evidence="3" id="KW-0732">Signal</keyword>
<dbReference type="InterPro" id="IPR013783">
    <property type="entry name" value="Ig-like_fold"/>
</dbReference>
<evidence type="ECO:0000256" key="3">
    <source>
        <dbReference type="SAM" id="SignalP"/>
    </source>
</evidence>
<keyword evidence="5" id="KW-0675">Receptor</keyword>
<dbReference type="AlphaFoldDB" id="A0A1A7ZZ55"/>
<feature type="transmembrane region" description="Helical" evidence="2">
    <location>
        <begin position="463"/>
        <end position="486"/>
    </location>
</feature>